<name>A0A110B1W5_9SPHI</name>
<organism evidence="1 2">
    <name type="scientific">Mucilaginibacter gotjawali</name>
    <dbReference type="NCBI Taxonomy" id="1550579"/>
    <lineage>
        <taxon>Bacteria</taxon>
        <taxon>Pseudomonadati</taxon>
        <taxon>Bacteroidota</taxon>
        <taxon>Sphingobacteriia</taxon>
        <taxon>Sphingobacteriales</taxon>
        <taxon>Sphingobacteriaceae</taxon>
        <taxon>Mucilaginibacter</taxon>
    </lineage>
</organism>
<dbReference type="AlphaFoldDB" id="A0A110B1W5"/>
<dbReference type="GO" id="GO:0005975">
    <property type="term" value="P:carbohydrate metabolic process"/>
    <property type="evidence" value="ECO:0007669"/>
    <property type="project" value="InterPro"/>
</dbReference>
<evidence type="ECO:0000313" key="2">
    <source>
        <dbReference type="Proteomes" id="UP000218263"/>
    </source>
</evidence>
<proteinExistence type="predicted"/>
<dbReference type="SUPFAM" id="SSF48208">
    <property type="entry name" value="Six-hairpin glycosidases"/>
    <property type="match status" value="1"/>
</dbReference>
<dbReference type="EMBL" id="AP017313">
    <property type="protein sequence ID" value="BAU53188.1"/>
    <property type="molecule type" value="Genomic_DNA"/>
</dbReference>
<evidence type="ECO:0000313" key="1">
    <source>
        <dbReference type="EMBL" id="BAU53188.1"/>
    </source>
</evidence>
<sequence>MKIFITRLNEKKKSIIPVLLFFSFTISELFAQQSEVLIYHPIQTDKSGNIVPWYDPDPAIAYDHDLHIIWNFWFNMRRDPNGLPYYMNHQVFNPNMDDPRGIGGDQFMMAMSSWGLYYPYTGDENVKNNLYFLAEYYLTHGMSPSNCKWPDIPFPYNTLIYSGIYDGDMRSGKGVAQPDKAGSFGLELVHAYKIKNEPLFLDAAIKIANTLAANVKTGTATHSPLPFKVNVFTGKTALLQDDEIIKSKDTACYTSNLTPTLQLFFDLIQLKRGNVAAYKTGANKILAWLKKYPIQNNRWGPFFEDVGAWSQTQINGMTCARYMMEHPQYFPNWKTEVKSIIGWVHTNFNNDKWKKYGVIVTNEQSVYPVPGESHTSRQGADELLYGSLTGDTSYYNNALRQLNWATYAVDFDGKNCFPFDEPWLTDGYGDYVRHYLRAMATYPGLAPAEDHILSSTSVIQQADYKGHFHKYYSTDFTEADSNKVRLFYRTFDTTGNEEIRLKSRPAAVLLNDKPLKETVNGEGYAWTALEKGGGVLWVRRKNGNKVIVE</sequence>
<dbReference type="RefSeq" id="WP_096350584.1">
    <property type="nucleotide sequence ID" value="NZ_AP017313.1"/>
</dbReference>
<protein>
    <submittedName>
        <fullName evidence="1">Uncharacterized protein</fullName>
    </submittedName>
</protein>
<dbReference type="KEGG" id="mgot:MgSA37_01355"/>
<dbReference type="Proteomes" id="UP000218263">
    <property type="component" value="Chromosome"/>
</dbReference>
<dbReference type="InterPro" id="IPR008928">
    <property type="entry name" value="6-hairpin_glycosidase_sf"/>
</dbReference>
<dbReference type="OrthoDB" id="5166346at2"/>
<accession>A0A110B1W5</accession>
<gene>
    <name evidence="1" type="ORF">MgSA37_01355</name>
</gene>
<reference evidence="1 2" key="1">
    <citation type="submission" date="2015-12" db="EMBL/GenBank/DDBJ databases">
        <title>Genome sequence of Mucilaginibacter gotjawali.</title>
        <authorList>
            <person name="Lee J.S."/>
            <person name="Lee K.C."/>
            <person name="Kim K.K."/>
            <person name="Lee B.W."/>
        </authorList>
    </citation>
    <scope>NUCLEOTIDE SEQUENCE [LARGE SCALE GENOMIC DNA]</scope>
    <source>
        <strain evidence="1 2">SA3-7</strain>
    </source>
</reference>
<keyword evidence="2" id="KW-1185">Reference proteome</keyword>